<evidence type="ECO:0000313" key="3">
    <source>
        <dbReference type="Proteomes" id="UP000016666"/>
    </source>
</evidence>
<dbReference type="STRING" id="8840.ENSAPLP00000020769"/>
<proteinExistence type="predicted"/>
<name>A0A493T4B5_ANAPP</name>
<reference evidence="2" key="3">
    <citation type="submission" date="2025-09" db="UniProtKB">
        <authorList>
            <consortium name="Ensembl"/>
        </authorList>
    </citation>
    <scope>IDENTIFICATION</scope>
</reference>
<accession>A0A493T4B5</accession>
<reference evidence="2" key="2">
    <citation type="submission" date="2025-08" db="UniProtKB">
        <authorList>
            <consortium name="Ensembl"/>
        </authorList>
    </citation>
    <scope>IDENTIFICATION</scope>
</reference>
<evidence type="ECO:0000256" key="1">
    <source>
        <dbReference type="SAM" id="MobiDB-lite"/>
    </source>
</evidence>
<dbReference type="Ensembl" id="ENSAPLT00000023216.1">
    <property type="protein sequence ID" value="ENSAPLP00000020769.1"/>
    <property type="gene ID" value="ENSAPLG00000009267.2"/>
</dbReference>
<reference evidence="2 3" key="1">
    <citation type="submission" date="2017-10" db="EMBL/GenBank/DDBJ databases">
        <title>A new Pekin duck reference genome.</title>
        <authorList>
            <person name="Hou Z.-C."/>
            <person name="Zhou Z.-K."/>
            <person name="Zhu F."/>
            <person name="Hou S.-S."/>
        </authorList>
    </citation>
    <scope>NUCLEOTIDE SEQUENCE [LARGE SCALE GENOMIC DNA]</scope>
</reference>
<feature type="region of interest" description="Disordered" evidence="1">
    <location>
        <begin position="396"/>
        <end position="475"/>
    </location>
</feature>
<dbReference type="PANTHER" id="PTHR28557:SF1">
    <property type="entry name" value="PROTEIN SLX4IP"/>
    <property type="match status" value="1"/>
</dbReference>
<feature type="compositionally biased region" description="Polar residues" evidence="1">
    <location>
        <begin position="418"/>
        <end position="442"/>
    </location>
</feature>
<dbReference type="GeneTree" id="ENSGT00390000016400"/>
<protein>
    <submittedName>
        <fullName evidence="2">SLX4 interacting protein</fullName>
    </submittedName>
</protein>
<feature type="region of interest" description="Disordered" evidence="1">
    <location>
        <begin position="206"/>
        <end position="256"/>
    </location>
</feature>
<dbReference type="Pfam" id="PF15744">
    <property type="entry name" value="UPF0492"/>
    <property type="match status" value="1"/>
</dbReference>
<sequence length="475" mass="53201">MGKEGTNWEMSLVTACLTGIWGTSTTHSYSSVTPQCSIMCGNFAVLVDVHILPQGSSKDTSWFSDHEKEEVCTLLEEVVASRVKHYLEAPKQRGQWKSMEHASSAPLFITANSFHITAYFMKRWVNLRCAVGKHYRELRVFPDKFVVCVSKLEFNPNAWTCEEGALKEEVSSGTSEYFTASAENRKLKISLNEQIKQDILKEIVKRTKKRKSSMSKPQTSKDSKKVDLGSLDSQTENRKNDCQTSTSPQSEVKCRSTGQLKDCINTAESNLELPILEMENNVNQRQPEDTSSQRKPHSVERLKSRLLSKNPPCSYESALLDPKQNQKVTKTQAQQGSCGSEEKLDHFKKASSEEATLIPSNTEMTKCNDGCSGLFLEEKTPLNSRVFSKQDLTKTVSDEESLTLGKNLSQPPPVGHNIAQTNQNEPGTTTKELPAMSSSSCLELQPVPVEKPTQKRKKEGEDGLRKLKLRRLKKS</sequence>
<feature type="compositionally biased region" description="Basic and acidic residues" evidence="1">
    <location>
        <begin position="286"/>
        <end position="303"/>
    </location>
</feature>
<keyword evidence="3" id="KW-1185">Reference proteome</keyword>
<feature type="compositionally biased region" description="Basic residues" evidence="1">
    <location>
        <begin position="466"/>
        <end position="475"/>
    </location>
</feature>
<feature type="compositionally biased region" description="Polar residues" evidence="1">
    <location>
        <begin position="323"/>
        <end position="338"/>
    </location>
</feature>
<evidence type="ECO:0000313" key="2">
    <source>
        <dbReference type="Ensembl" id="ENSAPLP00000020769.1"/>
    </source>
</evidence>
<dbReference type="InterPro" id="IPR031479">
    <property type="entry name" value="SLX4IP"/>
</dbReference>
<dbReference type="AlphaFoldDB" id="A0A493T4B5"/>
<dbReference type="Proteomes" id="UP000016666">
    <property type="component" value="Chromosome 3"/>
</dbReference>
<organism evidence="2 3">
    <name type="scientific">Anas platyrhynchos platyrhynchos</name>
    <name type="common">Northern mallard</name>
    <dbReference type="NCBI Taxonomy" id="8840"/>
    <lineage>
        <taxon>Eukaryota</taxon>
        <taxon>Metazoa</taxon>
        <taxon>Chordata</taxon>
        <taxon>Craniata</taxon>
        <taxon>Vertebrata</taxon>
        <taxon>Euteleostomi</taxon>
        <taxon>Archelosauria</taxon>
        <taxon>Archosauria</taxon>
        <taxon>Dinosauria</taxon>
        <taxon>Saurischia</taxon>
        <taxon>Theropoda</taxon>
        <taxon>Coelurosauria</taxon>
        <taxon>Aves</taxon>
        <taxon>Neognathae</taxon>
        <taxon>Galloanserae</taxon>
        <taxon>Anseriformes</taxon>
        <taxon>Anatidae</taxon>
        <taxon>Anatinae</taxon>
        <taxon>Anas</taxon>
    </lineage>
</organism>
<feature type="region of interest" description="Disordered" evidence="1">
    <location>
        <begin position="283"/>
        <end position="347"/>
    </location>
</feature>
<gene>
    <name evidence="2" type="primary">SLX4IP</name>
</gene>
<dbReference type="PANTHER" id="PTHR28557">
    <property type="entry name" value="PROTEIN SLX4IP"/>
    <property type="match status" value="1"/>
</dbReference>